<name>A0A0A1UXM5_9HYPO</name>
<evidence type="ECO:0000256" key="5">
    <source>
        <dbReference type="ARBA" id="ARBA00022989"/>
    </source>
</evidence>
<sequence>MSFGHFEKSRQAHHLSDAVNQLITRRIRPVRAFAAGRNDLRRDEESQHELPTSASDPRLQRTSSIQEIFHSHTQEDHPQDEKGEVGIVHNIVEETPCASPPVLAGQVGKRNKFFSGFKNVKPKTPFTLQGQIKYVLLHSWLMNLVMPCCPVGLVLYHTSGKSTATFVVNFLATLPANFLGNLAMTEIGLRVPRLFADWMSMTTGNLIQFISCLVLLRVHEYDVLQTSITGSILANTLFFLGLSTFVGCCNRPYQNLNRTAAHMASNLLSLSATSLLIPTASHLLNQAEGRDLLRQSRGVSIVLLVVYACFVICEHWTHWEIFSREVADVPVRPFPFNPISYYRSSRTLGHNNTAAEAKEEGPVRAAAAGQARSASPSSRVHGGAGGESVPDEDEPRLHLVTAILLLAGSTVLLYYHIDYSVQSIDALTRAIHLSKTFVGLVLFPLANVDYHPIMLAIDGKLGQTVTQTVGKSIQTALLVMPLIVLVAWIWGLGEVTLVFNGFEVVSLFASVLLLNVLMVDAKLHWVQGILLMADWALIAIAAYFATKAKE</sequence>
<dbReference type="GO" id="GO:0012505">
    <property type="term" value="C:endomembrane system"/>
    <property type="evidence" value="ECO:0007669"/>
    <property type="project" value="UniProtKB-SubCell"/>
</dbReference>
<dbReference type="eggNOG" id="KOG1397">
    <property type="taxonomic scope" value="Eukaryota"/>
</dbReference>
<dbReference type="PANTHER" id="PTHR31503:SF20">
    <property type="entry name" value="CA(2+)_H(+) EXCHANGER, PUTATIVE (EUROFUNG)-RELATED"/>
    <property type="match status" value="1"/>
</dbReference>
<feature type="transmembrane region" description="Helical" evidence="9">
    <location>
        <begin position="195"/>
        <end position="216"/>
    </location>
</feature>
<evidence type="ECO:0000256" key="1">
    <source>
        <dbReference type="ARBA" id="ARBA00004127"/>
    </source>
</evidence>
<reference evidence="11 12" key="1">
    <citation type="submission" date="2014-02" db="EMBL/GenBank/DDBJ databases">
        <title>The genome sequence of the entomopathogenic fungus Metarhizium robertsii ARSEF 2575.</title>
        <authorList>
            <person name="Giuliano Garisto Donzelli B."/>
            <person name="Roe B.A."/>
            <person name="Macmil S.L."/>
            <person name="Krasnoff S.B."/>
            <person name="Gibson D.M."/>
        </authorList>
    </citation>
    <scope>NUCLEOTIDE SEQUENCE [LARGE SCALE GENOMIC DNA]</scope>
    <source>
        <strain evidence="11 12">ARSEF 2575</strain>
    </source>
</reference>
<feature type="transmembrane region" description="Helical" evidence="9">
    <location>
        <begin position="497"/>
        <end position="518"/>
    </location>
</feature>
<dbReference type="EMBL" id="JELW01000005">
    <property type="protein sequence ID" value="EXV02330.1"/>
    <property type="molecule type" value="Genomic_DNA"/>
</dbReference>
<dbReference type="GO" id="GO:0006874">
    <property type="term" value="P:intracellular calcium ion homeostasis"/>
    <property type="evidence" value="ECO:0007669"/>
    <property type="project" value="TreeGrafter"/>
</dbReference>
<evidence type="ECO:0000256" key="4">
    <source>
        <dbReference type="ARBA" id="ARBA00022692"/>
    </source>
</evidence>
<protein>
    <submittedName>
        <fullName evidence="11">Calcium/proton exchangerprotein</fullName>
    </submittedName>
</protein>
<feature type="domain" description="Sodium/calcium exchanger membrane region" evidence="10">
    <location>
        <begin position="402"/>
        <end position="543"/>
    </location>
</feature>
<keyword evidence="3" id="KW-0813">Transport</keyword>
<evidence type="ECO:0000256" key="7">
    <source>
        <dbReference type="ARBA" id="ARBA00023136"/>
    </source>
</evidence>
<feature type="transmembrane region" description="Helical" evidence="9">
    <location>
        <begin position="135"/>
        <end position="157"/>
    </location>
</feature>
<dbReference type="PANTHER" id="PTHR31503">
    <property type="entry name" value="VACUOLAR CALCIUM ION TRANSPORTER"/>
    <property type="match status" value="1"/>
</dbReference>
<feature type="transmembrane region" description="Helical" evidence="9">
    <location>
        <begin position="525"/>
        <end position="545"/>
    </location>
</feature>
<feature type="compositionally biased region" description="Basic and acidic residues" evidence="8">
    <location>
        <begin position="38"/>
        <end position="48"/>
    </location>
</feature>
<dbReference type="InterPro" id="IPR004713">
    <property type="entry name" value="CaH_exchang"/>
</dbReference>
<accession>A0A0A1UXM5</accession>
<evidence type="ECO:0000259" key="10">
    <source>
        <dbReference type="Pfam" id="PF01699"/>
    </source>
</evidence>
<feature type="transmembrane region" description="Helical" evidence="9">
    <location>
        <begin position="397"/>
        <end position="417"/>
    </location>
</feature>
<keyword evidence="7 9" id="KW-0472">Membrane</keyword>
<evidence type="ECO:0000256" key="3">
    <source>
        <dbReference type="ARBA" id="ARBA00022448"/>
    </source>
</evidence>
<comment type="subcellular location">
    <subcellularLocation>
        <location evidence="1">Endomembrane system</location>
        <topology evidence="1">Multi-pass membrane protein</topology>
    </subcellularLocation>
</comment>
<keyword evidence="5 9" id="KW-1133">Transmembrane helix</keyword>
<keyword evidence="6" id="KW-0406">Ion transport</keyword>
<evidence type="ECO:0000256" key="6">
    <source>
        <dbReference type="ARBA" id="ARBA00023065"/>
    </source>
</evidence>
<dbReference type="OrthoDB" id="1699231at2759"/>
<dbReference type="Proteomes" id="UP000030151">
    <property type="component" value="Unassembled WGS sequence"/>
</dbReference>
<dbReference type="Gene3D" id="1.20.1420.30">
    <property type="entry name" value="NCX, central ion-binding region"/>
    <property type="match status" value="1"/>
</dbReference>
<feature type="transmembrane region" description="Helical" evidence="9">
    <location>
        <begin position="260"/>
        <end position="278"/>
    </location>
</feature>
<gene>
    <name evidence="11" type="ORF">X797_004459</name>
</gene>
<feature type="transmembrane region" description="Helical" evidence="9">
    <location>
        <begin position="469"/>
        <end position="491"/>
    </location>
</feature>
<feature type="transmembrane region" description="Helical" evidence="9">
    <location>
        <begin position="163"/>
        <end position="183"/>
    </location>
</feature>
<feature type="region of interest" description="Disordered" evidence="8">
    <location>
        <begin position="38"/>
        <end position="60"/>
    </location>
</feature>
<feature type="domain" description="Sodium/calcium exchanger membrane region" evidence="10">
    <location>
        <begin position="183"/>
        <end position="312"/>
    </location>
</feature>
<dbReference type="HOGENOM" id="CLU_499736_0_0_1"/>
<feature type="transmembrane region" description="Helical" evidence="9">
    <location>
        <begin position="228"/>
        <end position="248"/>
    </location>
</feature>
<keyword evidence="4 9" id="KW-0812">Transmembrane</keyword>
<dbReference type="AlphaFoldDB" id="A0A0A1UXM5"/>
<feature type="compositionally biased region" description="Polar residues" evidence="8">
    <location>
        <begin position="49"/>
        <end position="60"/>
    </location>
</feature>
<feature type="transmembrane region" description="Helical" evidence="9">
    <location>
        <begin position="437"/>
        <end position="457"/>
    </location>
</feature>
<organism evidence="11 12">
    <name type="scientific">Metarhizium robertsii</name>
    <dbReference type="NCBI Taxonomy" id="568076"/>
    <lineage>
        <taxon>Eukaryota</taxon>
        <taxon>Fungi</taxon>
        <taxon>Dikarya</taxon>
        <taxon>Ascomycota</taxon>
        <taxon>Pezizomycotina</taxon>
        <taxon>Sordariomycetes</taxon>
        <taxon>Hypocreomycetidae</taxon>
        <taxon>Hypocreales</taxon>
        <taxon>Clavicipitaceae</taxon>
        <taxon>Metarhizium</taxon>
    </lineage>
</organism>
<evidence type="ECO:0000256" key="2">
    <source>
        <dbReference type="ARBA" id="ARBA00008170"/>
    </source>
</evidence>
<comment type="caution">
    <text evidence="11">The sequence shown here is derived from an EMBL/GenBank/DDBJ whole genome shotgun (WGS) entry which is preliminary data.</text>
</comment>
<dbReference type="InterPro" id="IPR004837">
    <property type="entry name" value="NaCa_Exmemb"/>
</dbReference>
<evidence type="ECO:0000256" key="8">
    <source>
        <dbReference type="SAM" id="MobiDB-lite"/>
    </source>
</evidence>
<evidence type="ECO:0000313" key="12">
    <source>
        <dbReference type="Proteomes" id="UP000030151"/>
    </source>
</evidence>
<evidence type="ECO:0000256" key="9">
    <source>
        <dbReference type="SAM" id="Phobius"/>
    </source>
</evidence>
<proteinExistence type="inferred from homology"/>
<feature type="compositionally biased region" description="Low complexity" evidence="8">
    <location>
        <begin position="364"/>
        <end position="379"/>
    </location>
</feature>
<dbReference type="GO" id="GO:0000329">
    <property type="term" value="C:fungal-type vacuole membrane"/>
    <property type="evidence" value="ECO:0007669"/>
    <property type="project" value="TreeGrafter"/>
</dbReference>
<evidence type="ECO:0000313" key="11">
    <source>
        <dbReference type="EMBL" id="EXV02330.1"/>
    </source>
</evidence>
<feature type="transmembrane region" description="Helical" evidence="9">
    <location>
        <begin position="298"/>
        <end position="317"/>
    </location>
</feature>
<comment type="similarity">
    <text evidence="2">Belongs to the Ca(2+):cation antiporter (CaCA) (TC 2.A.19) family.</text>
</comment>
<dbReference type="InterPro" id="IPR044880">
    <property type="entry name" value="NCX_ion-bd_dom_sf"/>
</dbReference>
<dbReference type="GO" id="GO:0015369">
    <property type="term" value="F:calcium:proton antiporter activity"/>
    <property type="evidence" value="ECO:0007669"/>
    <property type="project" value="UniProtKB-ARBA"/>
</dbReference>
<feature type="region of interest" description="Disordered" evidence="8">
    <location>
        <begin position="355"/>
        <end position="392"/>
    </location>
</feature>
<dbReference type="Pfam" id="PF01699">
    <property type="entry name" value="Na_Ca_ex"/>
    <property type="match status" value="2"/>
</dbReference>